<feature type="chain" id="PRO_5008129942" description="TIL domain-containing protein" evidence="1">
    <location>
        <begin position="21"/>
        <end position="68"/>
    </location>
</feature>
<evidence type="ECO:0000256" key="1">
    <source>
        <dbReference type="SAM" id="SignalP"/>
    </source>
</evidence>
<dbReference type="VEuPathDB" id="VectorBase:ADIR007563"/>
<protein>
    <recommendedName>
        <fullName evidence="4">TIL domain-containing protein</fullName>
    </recommendedName>
</protein>
<sequence length="68" mass="7268">MKLFWLIAIVVVAFAQLTLGYQDYGQGKPSSEEYCLGDSCDSLMKCPDGFVEKEGEGCVPADCGCGGH</sequence>
<dbReference type="AlphaFoldDB" id="A0A182NIT8"/>
<evidence type="ECO:0000313" key="3">
    <source>
        <dbReference type="Proteomes" id="UP000075884"/>
    </source>
</evidence>
<feature type="signal peptide" evidence="1">
    <location>
        <begin position="1"/>
        <end position="20"/>
    </location>
</feature>
<keyword evidence="3" id="KW-1185">Reference proteome</keyword>
<organism evidence="2 3">
    <name type="scientific">Anopheles dirus</name>
    <dbReference type="NCBI Taxonomy" id="7168"/>
    <lineage>
        <taxon>Eukaryota</taxon>
        <taxon>Metazoa</taxon>
        <taxon>Ecdysozoa</taxon>
        <taxon>Arthropoda</taxon>
        <taxon>Hexapoda</taxon>
        <taxon>Insecta</taxon>
        <taxon>Pterygota</taxon>
        <taxon>Neoptera</taxon>
        <taxon>Endopterygota</taxon>
        <taxon>Diptera</taxon>
        <taxon>Nematocera</taxon>
        <taxon>Culicoidea</taxon>
        <taxon>Culicidae</taxon>
        <taxon>Anophelinae</taxon>
        <taxon>Anopheles</taxon>
    </lineage>
</organism>
<keyword evidence="1" id="KW-0732">Signal</keyword>
<name>A0A182NIT8_9DIPT</name>
<dbReference type="EnsemblMetazoa" id="ADIR007563-RA">
    <property type="protein sequence ID" value="ADIR007563-PA"/>
    <property type="gene ID" value="ADIR007563"/>
</dbReference>
<reference evidence="3" key="1">
    <citation type="submission" date="2013-03" db="EMBL/GenBank/DDBJ databases">
        <title>The Genome Sequence of Anopheles dirus WRAIR2.</title>
        <authorList>
            <consortium name="The Broad Institute Genomics Platform"/>
            <person name="Neafsey D.E."/>
            <person name="Walton C."/>
            <person name="Walker B."/>
            <person name="Young S.K."/>
            <person name="Zeng Q."/>
            <person name="Gargeya S."/>
            <person name="Fitzgerald M."/>
            <person name="Haas B."/>
            <person name="Abouelleil A."/>
            <person name="Allen A.W."/>
            <person name="Alvarado L."/>
            <person name="Arachchi H.M."/>
            <person name="Berlin A.M."/>
            <person name="Chapman S.B."/>
            <person name="Gainer-Dewar J."/>
            <person name="Goldberg J."/>
            <person name="Griggs A."/>
            <person name="Gujja S."/>
            <person name="Hansen M."/>
            <person name="Howarth C."/>
            <person name="Imamovic A."/>
            <person name="Ireland A."/>
            <person name="Larimer J."/>
            <person name="McCowan C."/>
            <person name="Murphy C."/>
            <person name="Pearson M."/>
            <person name="Poon T.W."/>
            <person name="Priest M."/>
            <person name="Roberts A."/>
            <person name="Saif S."/>
            <person name="Shea T."/>
            <person name="Sisk P."/>
            <person name="Sykes S."/>
            <person name="Wortman J."/>
            <person name="Nusbaum C."/>
            <person name="Birren B."/>
        </authorList>
    </citation>
    <scope>NUCLEOTIDE SEQUENCE [LARGE SCALE GENOMIC DNA]</scope>
    <source>
        <strain evidence="3">WRAIR2</strain>
    </source>
</reference>
<reference evidence="2" key="2">
    <citation type="submission" date="2020-05" db="UniProtKB">
        <authorList>
            <consortium name="EnsemblMetazoa"/>
        </authorList>
    </citation>
    <scope>IDENTIFICATION</scope>
    <source>
        <strain evidence="2">WRAIR2</strain>
    </source>
</reference>
<proteinExistence type="predicted"/>
<evidence type="ECO:0000313" key="2">
    <source>
        <dbReference type="EnsemblMetazoa" id="ADIR007563-PA"/>
    </source>
</evidence>
<accession>A0A182NIT8</accession>
<dbReference type="Proteomes" id="UP000075884">
    <property type="component" value="Unassembled WGS sequence"/>
</dbReference>
<evidence type="ECO:0008006" key="4">
    <source>
        <dbReference type="Google" id="ProtNLM"/>
    </source>
</evidence>